<feature type="transmembrane region" description="Helical" evidence="15">
    <location>
        <begin position="215"/>
        <end position="236"/>
    </location>
</feature>
<evidence type="ECO:0000256" key="8">
    <source>
        <dbReference type="ARBA" id="ARBA00022840"/>
    </source>
</evidence>
<keyword evidence="9 15" id="KW-1133">Transmembrane helix</keyword>
<keyword evidence="11" id="KW-1015">Disulfide bond</keyword>
<keyword evidence="2" id="KW-1003">Cell membrane</keyword>
<evidence type="ECO:0000313" key="17">
    <source>
        <dbReference type="Proteomes" id="UP000327493"/>
    </source>
</evidence>
<dbReference type="PRINTS" id="PR00653">
    <property type="entry name" value="ACTIVIN2R"/>
</dbReference>
<reference evidence="16 17" key="1">
    <citation type="submission" date="2019-08" db="EMBL/GenBank/DDBJ databases">
        <title>A chromosome-level genome assembly, high-density linkage maps, and genome scans reveal the genomic architecture of hybrid incompatibilities underlying speciation via character displacement in darters (Percidae: Etheostominae).</title>
        <authorList>
            <person name="Moran R.L."/>
            <person name="Catchen J.M."/>
            <person name="Fuller R.C."/>
        </authorList>
    </citation>
    <scope>NUCLEOTIDE SEQUENCE [LARGE SCALE GENOMIC DNA]</scope>
    <source>
        <strain evidence="16">EspeVRDwgs_2016</strain>
        <tissue evidence="16">Muscle</tissue>
    </source>
</reference>
<dbReference type="GO" id="GO:0005524">
    <property type="term" value="F:ATP binding"/>
    <property type="evidence" value="ECO:0007669"/>
    <property type="project" value="UniProtKB-KW"/>
</dbReference>
<evidence type="ECO:0000256" key="2">
    <source>
        <dbReference type="ARBA" id="ARBA00022475"/>
    </source>
</evidence>
<organism evidence="16 17">
    <name type="scientific">Etheostoma spectabile</name>
    <name type="common">orangethroat darter</name>
    <dbReference type="NCBI Taxonomy" id="54343"/>
    <lineage>
        <taxon>Eukaryota</taxon>
        <taxon>Metazoa</taxon>
        <taxon>Chordata</taxon>
        <taxon>Craniata</taxon>
        <taxon>Vertebrata</taxon>
        <taxon>Euteleostomi</taxon>
        <taxon>Actinopterygii</taxon>
        <taxon>Neopterygii</taxon>
        <taxon>Teleostei</taxon>
        <taxon>Neoteleostei</taxon>
        <taxon>Acanthomorphata</taxon>
        <taxon>Eupercaria</taxon>
        <taxon>Perciformes</taxon>
        <taxon>Percoidei</taxon>
        <taxon>Percidae</taxon>
        <taxon>Etheostomatinae</taxon>
        <taxon>Etheostoma</taxon>
    </lineage>
</organism>
<dbReference type="InterPro" id="IPR000333">
    <property type="entry name" value="TGFB_receptor"/>
</dbReference>
<dbReference type="GO" id="GO:0048179">
    <property type="term" value="C:activin receptor complex"/>
    <property type="evidence" value="ECO:0007669"/>
    <property type="project" value="TreeGrafter"/>
</dbReference>
<protein>
    <recommendedName>
        <fullName evidence="18">Activin types I and II receptor domain-containing protein</fullName>
    </recommendedName>
</protein>
<keyword evidence="6" id="KW-0547">Nucleotide-binding</keyword>
<sequence length="296" mass="32476">MPPLSSPGAILGRSETQECAYYNSSWEKERTNRSGIEPCYGEKDKRRHCFATWKNVSGTIEIVKQGCWLDDVNCYDSPHSLGTSAQTAPPRLPGESQSKSRAAATSFGFYLMTVNECVERKESPDVFFCCCEGNMCNERFLYTPETPPQSGPHQSTAYKCPAVQLVQNPIVPHSGRGGCGVWRPSVGALTALPNQTLTPSTSNPFSQNPQLFSTLLYSLVPIIGLAAVVLFSFWMWRHHKLAYPAALVPTHWARTASAFPAPVQQRDSATANKTKHRDARSSASEEEEDAGGGWVG</sequence>
<evidence type="ECO:0000256" key="4">
    <source>
        <dbReference type="ARBA" id="ARBA00022679"/>
    </source>
</evidence>
<evidence type="ECO:0008006" key="18">
    <source>
        <dbReference type="Google" id="ProtNLM"/>
    </source>
</evidence>
<evidence type="ECO:0000256" key="14">
    <source>
        <dbReference type="SAM" id="MobiDB-lite"/>
    </source>
</evidence>
<dbReference type="FunFam" id="2.10.60.10:FF:000002">
    <property type="entry name" value="Serine/threonine-protein kinase receptor"/>
    <property type="match status" value="1"/>
</dbReference>
<evidence type="ECO:0000256" key="7">
    <source>
        <dbReference type="ARBA" id="ARBA00022777"/>
    </source>
</evidence>
<dbReference type="GO" id="GO:0048185">
    <property type="term" value="F:activin binding"/>
    <property type="evidence" value="ECO:0007669"/>
    <property type="project" value="TreeGrafter"/>
</dbReference>
<keyword evidence="12" id="KW-0675">Receptor</keyword>
<evidence type="ECO:0000256" key="11">
    <source>
        <dbReference type="ARBA" id="ARBA00023157"/>
    </source>
</evidence>
<evidence type="ECO:0000256" key="13">
    <source>
        <dbReference type="ARBA" id="ARBA00023180"/>
    </source>
</evidence>
<evidence type="ECO:0000256" key="10">
    <source>
        <dbReference type="ARBA" id="ARBA00023136"/>
    </source>
</evidence>
<dbReference type="SUPFAM" id="SSF57302">
    <property type="entry name" value="Snake toxin-like"/>
    <property type="match status" value="2"/>
</dbReference>
<evidence type="ECO:0000256" key="15">
    <source>
        <dbReference type="SAM" id="Phobius"/>
    </source>
</evidence>
<comment type="subcellular location">
    <subcellularLocation>
        <location evidence="1">Cell membrane</location>
        <topology evidence="1">Single-pass type I membrane protein</topology>
    </subcellularLocation>
</comment>
<name>A0A5J5CD13_9PERO</name>
<evidence type="ECO:0000256" key="9">
    <source>
        <dbReference type="ARBA" id="ARBA00022989"/>
    </source>
</evidence>
<evidence type="ECO:0000256" key="12">
    <source>
        <dbReference type="ARBA" id="ARBA00023170"/>
    </source>
</evidence>
<dbReference type="CDD" id="cd23631">
    <property type="entry name" value="TFP_LU_ECD_ACVR2A"/>
    <property type="match status" value="1"/>
</dbReference>
<keyword evidence="3" id="KW-0723">Serine/threonine-protein kinase</keyword>
<dbReference type="GO" id="GO:0017002">
    <property type="term" value="F:activin receptor activity"/>
    <property type="evidence" value="ECO:0007669"/>
    <property type="project" value="TreeGrafter"/>
</dbReference>
<evidence type="ECO:0000256" key="6">
    <source>
        <dbReference type="ARBA" id="ARBA00022741"/>
    </source>
</evidence>
<dbReference type="EMBL" id="VOFY01000024">
    <property type="protein sequence ID" value="KAA8579652.1"/>
    <property type="molecule type" value="Genomic_DNA"/>
</dbReference>
<evidence type="ECO:0000256" key="3">
    <source>
        <dbReference type="ARBA" id="ARBA00022527"/>
    </source>
</evidence>
<proteinExistence type="predicted"/>
<dbReference type="PANTHER" id="PTHR23255">
    <property type="entry name" value="TRANSFORMING GROWTH FACTOR-BETA RECEPTOR TYPE I AND II"/>
    <property type="match status" value="1"/>
</dbReference>
<dbReference type="Proteomes" id="UP000327493">
    <property type="component" value="Chromosome 24"/>
</dbReference>
<dbReference type="GO" id="GO:0071363">
    <property type="term" value="P:cellular response to growth factor stimulus"/>
    <property type="evidence" value="ECO:0007669"/>
    <property type="project" value="TreeGrafter"/>
</dbReference>
<dbReference type="AlphaFoldDB" id="A0A5J5CD13"/>
<dbReference type="PANTHER" id="PTHR23255:SF64">
    <property type="entry name" value="ACTIVIN RECEPTOR TYPE-2A"/>
    <property type="match status" value="1"/>
</dbReference>
<keyword evidence="5 15" id="KW-0812">Transmembrane</keyword>
<keyword evidence="7" id="KW-0418">Kinase</keyword>
<gene>
    <name evidence="16" type="ORF">FQN60_006745</name>
</gene>
<evidence type="ECO:0000313" key="16">
    <source>
        <dbReference type="EMBL" id="KAA8579652.1"/>
    </source>
</evidence>
<keyword evidence="8" id="KW-0067">ATP-binding</keyword>
<comment type="caution">
    <text evidence="16">The sequence shown here is derived from an EMBL/GenBank/DDBJ whole genome shotgun (WGS) entry which is preliminary data.</text>
</comment>
<feature type="region of interest" description="Disordered" evidence="14">
    <location>
        <begin position="259"/>
        <end position="296"/>
    </location>
</feature>
<keyword evidence="17" id="KW-1185">Reference proteome</keyword>
<keyword evidence="10 15" id="KW-0472">Membrane</keyword>
<keyword evidence="4" id="KW-0808">Transferase</keyword>
<keyword evidence="13" id="KW-0325">Glycoprotein</keyword>
<evidence type="ECO:0000256" key="5">
    <source>
        <dbReference type="ARBA" id="ARBA00022692"/>
    </source>
</evidence>
<accession>A0A5J5CD13</accession>
<dbReference type="InterPro" id="IPR045860">
    <property type="entry name" value="Snake_toxin-like_sf"/>
</dbReference>
<dbReference type="Gene3D" id="2.10.60.10">
    <property type="entry name" value="CD59"/>
    <property type="match status" value="2"/>
</dbReference>
<evidence type="ECO:0000256" key="1">
    <source>
        <dbReference type="ARBA" id="ARBA00004251"/>
    </source>
</evidence>